<dbReference type="GO" id="GO:0016491">
    <property type="term" value="F:oxidoreductase activity"/>
    <property type="evidence" value="ECO:0007669"/>
    <property type="project" value="UniProtKB-KW"/>
</dbReference>
<dbReference type="PROSITE" id="PS00557">
    <property type="entry name" value="FMN_HYDROXY_ACID_DH_1"/>
    <property type="match status" value="1"/>
</dbReference>
<dbReference type="PANTHER" id="PTHR10578:SF149">
    <property type="entry name" value="2-HYDROXYACID OXIDASE 2"/>
    <property type="match status" value="1"/>
</dbReference>
<evidence type="ECO:0000313" key="10">
    <source>
        <dbReference type="Proteomes" id="UP000270230"/>
    </source>
</evidence>
<evidence type="ECO:0000313" key="9">
    <source>
        <dbReference type="EMBL" id="RMY62256.1"/>
    </source>
</evidence>
<proteinExistence type="inferred from homology"/>
<dbReference type="FunFam" id="3.20.20.70:FF:000056">
    <property type="entry name" value="hydroxyacid oxidase 2"/>
    <property type="match status" value="1"/>
</dbReference>
<dbReference type="PROSITE" id="PS51349">
    <property type="entry name" value="FMN_HYDROXY_ACID_DH_2"/>
    <property type="match status" value="1"/>
</dbReference>
<feature type="binding site" evidence="7">
    <location>
        <begin position="316"/>
        <end position="320"/>
    </location>
    <ligand>
        <name>FMN</name>
        <dbReference type="ChEBI" id="CHEBI:58210"/>
    </ligand>
</feature>
<feature type="domain" description="FMN hydroxy acid dehydrogenase" evidence="8">
    <location>
        <begin position="7"/>
        <end position="390"/>
    </location>
</feature>
<keyword evidence="7" id="KW-0285">Flavoprotein</keyword>
<feature type="binding site" evidence="7">
    <location>
        <position position="285"/>
    </location>
    <ligand>
        <name>glyoxylate</name>
        <dbReference type="ChEBI" id="CHEBI:36655"/>
    </ligand>
</feature>
<dbReference type="Proteomes" id="UP000270230">
    <property type="component" value="Unassembled WGS sequence"/>
</dbReference>
<dbReference type="GO" id="GO:0005737">
    <property type="term" value="C:cytoplasm"/>
    <property type="evidence" value="ECO:0007669"/>
    <property type="project" value="UniProtKB-ARBA"/>
</dbReference>
<feature type="binding site" evidence="7">
    <location>
        <position position="157"/>
    </location>
    <ligand>
        <name>FMN</name>
        <dbReference type="ChEBI" id="CHEBI:58210"/>
    </ligand>
</feature>
<accession>A0A3M7DE80</accession>
<dbReference type="GO" id="GO:0010181">
    <property type="term" value="F:FMN binding"/>
    <property type="evidence" value="ECO:0007669"/>
    <property type="project" value="InterPro"/>
</dbReference>
<organism evidence="9 10">
    <name type="scientific">Hortaea werneckii</name>
    <name type="common">Black yeast</name>
    <name type="synonym">Cladosporium werneckii</name>
    <dbReference type="NCBI Taxonomy" id="91943"/>
    <lineage>
        <taxon>Eukaryota</taxon>
        <taxon>Fungi</taxon>
        <taxon>Dikarya</taxon>
        <taxon>Ascomycota</taxon>
        <taxon>Pezizomycotina</taxon>
        <taxon>Dothideomycetes</taxon>
        <taxon>Dothideomycetidae</taxon>
        <taxon>Mycosphaerellales</taxon>
        <taxon>Teratosphaeriaceae</taxon>
        <taxon>Hortaea</taxon>
    </lineage>
</organism>
<evidence type="ECO:0000256" key="7">
    <source>
        <dbReference type="PIRSR" id="PIRSR000138-2"/>
    </source>
</evidence>
<feature type="binding site" evidence="7">
    <location>
        <begin position="339"/>
        <end position="340"/>
    </location>
    <ligand>
        <name>FMN</name>
        <dbReference type="ChEBI" id="CHEBI:58210"/>
    </ligand>
</feature>
<feature type="binding site" evidence="7">
    <location>
        <position position="283"/>
    </location>
    <ligand>
        <name>FMN</name>
        <dbReference type="ChEBI" id="CHEBI:58210"/>
    </ligand>
</feature>
<evidence type="ECO:0000256" key="3">
    <source>
        <dbReference type="ARBA" id="ARBA00024042"/>
    </source>
</evidence>
<sequence>MANRGQTWDPQVHSIADLRDHGSRNLPQMYRDYYNEGAMDLITLRDNEAAFDRYKIKPRILVNVENIDTSGELFGVKVSGKQLMRAPCYSGELTKLQTSMPLGFSPSAMHRLAHPDGEIATSRAAANANIAMALSSYSTESLENVKAQGLSNPYAMQLCVLRDRYTTKQILERAEAAGYSAIFLSVDVPLLGRRLNEFRNDFHLPDGMEWPNLLSDGKAELMQSPDEHVQETSSYEFDPSLDWDTAIPWLRSQTKLQIWLKGVLSSEDVTLAIKHSIDGIVVSNHGGRQLDGVPATLDALRECALAAGSRIPIAVDGGIRRGSDVFKAIALGACHVFVGRIPIWGLAYNGQAGVELALKILMHEFRLTMGLAGCRNIKEITPDHLTYVDGQGRLAKL</sequence>
<evidence type="ECO:0000256" key="4">
    <source>
        <dbReference type="ARBA" id="ARBA00073420"/>
    </source>
</evidence>
<dbReference type="Pfam" id="PF01070">
    <property type="entry name" value="FMN_dh"/>
    <property type="match status" value="1"/>
</dbReference>
<dbReference type="OrthoDB" id="1925334at2759"/>
<comment type="similarity">
    <text evidence="3">Belongs to the FMN-dependent alpha-hydroxy acid dehydrogenase family.</text>
</comment>
<comment type="cofactor">
    <cofactor evidence="1">
        <name>FMN</name>
        <dbReference type="ChEBI" id="CHEBI:58210"/>
    </cofactor>
</comment>
<feature type="binding site" evidence="7">
    <location>
        <position position="33"/>
    </location>
    <ligand>
        <name>glyoxylate</name>
        <dbReference type="ChEBI" id="CHEBI:36655"/>
    </ligand>
</feature>
<feature type="binding site" evidence="7">
    <location>
        <begin position="106"/>
        <end position="108"/>
    </location>
    <ligand>
        <name>FMN</name>
        <dbReference type="ChEBI" id="CHEBI:58210"/>
    </ligand>
</feature>
<feature type="binding site" evidence="7">
    <location>
        <position position="194"/>
    </location>
    <ligand>
        <name>glyoxylate</name>
        <dbReference type="ChEBI" id="CHEBI:36655"/>
    </ligand>
</feature>
<dbReference type="InterPro" id="IPR012133">
    <property type="entry name" value="Alpha-hydoxy_acid_DH_FMN"/>
</dbReference>
<feature type="active site" description="Proton acceptor" evidence="6">
    <location>
        <position position="285"/>
    </location>
</feature>
<evidence type="ECO:0000256" key="6">
    <source>
        <dbReference type="PIRSR" id="PIRSR000138-1"/>
    </source>
</evidence>
<feature type="binding site" evidence="7">
    <location>
        <position position="288"/>
    </location>
    <ligand>
        <name>glyoxylate</name>
        <dbReference type="ChEBI" id="CHEBI:36655"/>
    </ligand>
</feature>
<evidence type="ECO:0000259" key="8">
    <source>
        <dbReference type="PROSITE" id="PS51349"/>
    </source>
</evidence>
<evidence type="ECO:0000256" key="5">
    <source>
        <dbReference type="ARBA" id="ARBA00083297"/>
    </source>
</evidence>
<comment type="caution">
    <text evidence="9">The sequence shown here is derived from an EMBL/GenBank/DDBJ whole genome shotgun (WGS) entry which is preliminary data.</text>
</comment>
<keyword evidence="7" id="KW-0288">FMN</keyword>
<evidence type="ECO:0000256" key="1">
    <source>
        <dbReference type="ARBA" id="ARBA00001917"/>
    </source>
</evidence>
<dbReference type="Gene3D" id="3.20.20.70">
    <property type="entry name" value="Aldolase class I"/>
    <property type="match status" value="1"/>
</dbReference>
<dbReference type="AlphaFoldDB" id="A0A3M7DE80"/>
<dbReference type="VEuPathDB" id="FungiDB:BTJ68_09723"/>
<keyword evidence="2" id="KW-0560">Oxidoreductase</keyword>
<dbReference type="PIRSF" id="PIRSF000138">
    <property type="entry name" value="Al-hdrx_acd_dh"/>
    <property type="match status" value="1"/>
</dbReference>
<dbReference type="InterPro" id="IPR008259">
    <property type="entry name" value="FMN_hydac_DH_AS"/>
</dbReference>
<protein>
    <recommendedName>
        <fullName evidence="4">Oxidase FUB9</fullName>
    </recommendedName>
    <alternativeName>
        <fullName evidence="5">Fusaric acid biosynthesis protein 9</fullName>
    </alternativeName>
</protein>
<dbReference type="PANTHER" id="PTHR10578">
    <property type="entry name" value="S -2-HYDROXY-ACID OXIDASE-RELATED"/>
    <property type="match status" value="1"/>
</dbReference>
<dbReference type="InterPro" id="IPR037396">
    <property type="entry name" value="FMN_HAD"/>
</dbReference>
<dbReference type="InterPro" id="IPR013785">
    <property type="entry name" value="Aldolase_TIM"/>
</dbReference>
<name>A0A3M7DE80_HORWE</name>
<feature type="binding site" evidence="7">
    <location>
        <position position="135"/>
    </location>
    <ligand>
        <name>FMN</name>
        <dbReference type="ChEBI" id="CHEBI:58210"/>
    </ligand>
</feature>
<feature type="binding site" evidence="7">
    <location>
        <position position="261"/>
    </location>
    <ligand>
        <name>FMN</name>
        <dbReference type="ChEBI" id="CHEBI:58210"/>
    </ligand>
</feature>
<dbReference type="SUPFAM" id="SSF51395">
    <property type="entry name" value="FMN-linked oxidoreductases"/>
    <property type="match status" value="1"/>
</dbReference>
<dbReference type="InterPro" id="IPR000262">
    <property type="entry name" value="FMN-dep_DH"/>
</dbReference>
<gene>
    <name evidence="9" type="ORF">D0865_00543</name>
</gene>
<dbReference type="CDD" id="cd02809">
    <property type="entry name" value="alpha_hydroxyacid_oxid_FMN"/>
    <property type="match status" value="1"/>
</dbReference>
<reference evidence="9 10" key="1">
    <citation type="journal article" date="2018" name="BMC Genomics">
        <title>Genomic evidence for intraspecific hybridization in a clonal and extremely halotolerant yeast.</title>
        <authorList>
            <person name="Gostincar C."/>
            <person name="Stajich J.E."/>
            <person name="Zupancic J."/>
            <person name="Zalar P."/>
            <person name="Gunde-Cimerman N."/>
        </authorList>
    </citation>
    <scope>NUCLEOTIDE SEQUENCE [LARGE SCALE GENOMIC DNA]</scope>
    <source>
        <strain evidence="9 10">EXF-151</strain>
    </source>
</reference>
<evidence type="ECO:0000256" key="2">
    <source>
        <dbReference type="ARBA" id="ARBA00023002"/>
    </source>
</evidence>
<dbReference type="EMBL" id="QWIN01000016">
    <property type="protein sequence ID" value="RMY62256.1"/>
    <property type="molecule type" value="Genomic_DNA"/>
</dbReference>